<dbReference type="GO" id="GO:0002098">
    <property type="term" value="P:tRNA wobble uridine modification"/>
    <property type="evidence" value="ECO:0007669"/>
    <property type="project" value="InterPro"/>
</dbReference>
<dbReference type="SUPFAM" id="SSF52821">
    <property type="entry name" value="Rhodanese/Cell cycle control phosphatase"/>
    <property type="match status" value="1"/>
</dbReference>
<protein>
    <submittedName>
        <fullName evidence="3">tRNA 2-selenouridine(34) synthase MnmH</fullName>
    </submittedName>
</protein>
<dbReference type="RefSeq" id="WP_198462021.1">
    <property type="nucleotide sequence ID" value="NZ_JABBCQ020000021.1"/>
</dbReference>
<dbReference type="GO" id="GO:0043828">
    <property type="term" value="F:tRNA 2-selenouridine synthase activity"/>
    <property type="evidence" value="ECO:0007669"/>
    <property type="project" value="InterPro"/>
</dbReference>
<dbReference type="SMART" id="SM00450">
    <property type="entry name" value="RHOD"/>
    <property type="match status" value="1"/>
</dbReference>
<dbReference type="EMBL" id="JABBCQ020000021">
    <property type="protein sequence ID" value="MBI1626651.1"/>
    <property type="molecule type" value="Genomic_DNA"/>
</dbReference>
<evidence type="ECO:0000313" key="4">
    <source>
        <dbReference type="Proteomes" id="UP000530032"/>
    </source>
</evidence>
<dbReference type="NCBIfam" id="NF008752">
    <property type="entry name" value="PRK11784.1-4"/>
    <property type="match status" value="1"/>
</dbReference>
<evidence type="ECO:0000259" key="2">
    <source>
        <dbReference type="PROSITE" id="PS50206"/>
    </source>
</evidence>
<keyword evidence="4" id="KW-1185">Reference proteome</keyword>
<dbReference type="InterPro" id="IPR001763">
    <property type="entry name" value="Rhodanese-like_dom"/>
</dbReference>
<dbReference type="Pfam" id="PF00581">
    <property type="entry name" value="Rhodanese"/>
    <property type="match status" value="1"/>
</dbReference>
<dbReference type="Gene3D" id="3.40.250.10">
    <property type="entry name" value="Rhodanese-like domain"/>
    <property type="match status" value="1"/>
</dbReference>
<organism evidence="3 4">
    <name type="scientific">Comamonas suwonensis</name>
    <dbReference type="NCBI Taxonomy" id="2606214"/>
    <lineage>
        <taxon>Bacteria</taxon>
        <taxon>Pseudomonadati</taxon>
        <taxon>Pseudomonadota</taxon>
        <taxon>Betaproteobacteria</taxon>
        <taxon>Burkholderiales</taxon>
        <taxon>Comamonadaceae</taxon>
        <taxon>Comamonas</taxon>
    </lineage>
</organism>
<feature type="domain" description="Rhodanese" evidence="2">
    <location>
        <begin position="16"/>
        <end position="134"/>
    </location>
</feature>
<dbReference type="PANTHER" id="PTHR30401">
    <property type="entry name" value="TRNA 2-SELENOURIDINE SYNTHASE"/>
    <property type="match status" value="1"/>
</dbReference>
<dbReference type="NCBIfam" id="TIGR03167">
    <property type="entry name" value="tRNA_sel_U_synt"/>
    <property type="match status" value="1"/>
</dbReference>
<dbReference type="NCBIfam" id="NF008750">
    <property type="entry name" value="PRK11784.1-2"/>
    <property type="match status" value="1"/>
</dbReference>
<dbReference type="InterPro" id="IPR036873">
    <property type="entry name" value="Rhodanese-like_dom_sf"/>
</dbReference>
<evidence type="ECO:0000256" key="1">
    <source>
        <dbReference type="ARBA" id="ARBA00023266"/>
    </source>
</evidence>
<dbReference type="PROSITE" id="PS50206">
    <property type="entry name" value="RHODANESE_3"/>
    <property type="match status" value="1"/>
</dbReference>
<accession>A0A843B762</accession>
<dbReference type="AlphaFoldDB" id="A0A843B762"/>
<proteinExistence type="predicted"/>
<sequence>MSHRQPVRVPERHQYATLIDARSPGEFALDHIPGAINCPVLSDAERAEIGTIYKQVSPFEAKRLGAAYVAANLARHLRETFADKPANWKPLVYCWRGGLRSGSMVTWLRLVGWDAQQLAGGYKSFRGHVIEQLETLVPQLQMRVLCGATGSAKTRVLHALAERGEQVLDLEGFASHKGSLLGNLPGIEQPSQKRFETLIAEKLEQFDLSRPVYLEGESAKIGRIGLPLVLVSHLHKAPVIEVRATESARLSFLLRDYAYLGDEPDALADKLGWLKELHGNVVISRWQEWARTKELSPLFEELMLRHYDPHYERSQSNHFVQWPQRQVLETDDLSDAGIAKLAQQVRALQTR</sequence>
<dbReference type="PANTHER" id="PTHR30401:SF0">
    <property type="entry name" value="TRNA 2-SELENOURIDINE SYNTHASE"/>
    <property type="match status" value="1"/>
</dbReference>
<comment type="caution">
    <text evidence="3">The sequence shown here is derived from an EMBL/GenBank/DDBJ whole genome shotgun (WGS) entry which is preliminary data.</text>
</comment>
<evidence type="ECO:0000313" key="3">
    <source>
        <dbReference type="EMBL" id="MBI1626651.1"/>
    </source>
</evidence>
<keyword evidence="1" id="KW-0711">Selenium</keyword>
<dbReference type="Proteomes" id="UP000530032">
    <property type="component" value="Unassembled WGS sequence"/>
</dbReference>
<gene>
    <name evidence="3" type="primary">mnmH</name>
    <name evidence="3" type="ORF">HF327_019405</name>
</gene>
<dbReference type="InterPro" id="IPR058840">
    <property type="entry name" value="AAA_SelU"/>
</dbReference>
<reference evidence="3" key="1">
    <citation type="submission" date="2020-12" db="EMBL/GenBank/DDBJ databases">
        <title>Comamonas sp. nov., isolated from stream water.</title>
        <authorList>
            <person name="Park K.-H."/>
        </authorList>
    </citation>
    <scope>NUCLEOTIDE SEQUENCE</scope>
    <source>
        <strain evidence="3">EJ-4</strain>
    </source>
</reference>
<dbReference type="InterPro" id="IPR017582">
    <property type="entry name" value="SelU"/>
</dbReference>
<name>A0A843B762_9BURK</name>
<dbReference type="Pfam" id="PF26341">
    <property type="entry name" value="AAA_SelU"/>
    <property type="match status" value="1"/>
</dbReference>